<dbReference type="GO" id="GO:0022857">
    <property type="term" value="F:transmembrane transporter activity"/>
    <property type="evidence" value="ECO:0007669"/>
    <property type="project" value="InterPro"/>
</dbReference>
<keyword evidence="9" id="KW-1185">Reference proteome</keyword>
<dbReference type="Proteomes" id="UP000789704">
    <property type="component" value="Unassembled WGS sequence"/>
</dbReference>
<proteinExistence type="predicted"/>
<comment type="subcellular location">
    <subcellularLocation>
        <location evidence="1">Cell membrane</location>
        <topology evidence="1">Multi-pass membrane protein</topology>
    </subcellularLocation>
</comment>
<dbReference type="InterPro" id="IPR020846">
    <property type="entry name" value="MFS_dom"/>
</dbReference>
<dbReference type="PANTHER" id="PTHR43124">
    <property type="entry name" value="PURINE EFFLUX PUMP PBUE"/>
    <property type="match status" value="1"/>
</dbReference>
<feature type="transmembrane region" description="Helical" evidence="6">
    <location>
        <begin position="140"/>
        <end position="157"/>
    </location>
</feature>
<feature type="transmembrane region" description="Helical" evidence="6">
    <location>
        <begin position="284"/>
        <end position="304"/>
    </location>
</feature>
<feature type="domain" description="Major facilitator superfamily (MFS) profile" evidence="7">
    <location>
        <begin position="45"/>
        <end position="450"/>
    </location>
</feature>
<dbReference type="EMBL" id="CAJQZC010000006">
    <property type="protein sequence ID" value="CAG4905589.1"/>
    <property type="molecule type" value="Genomic_DNA"/>
</dbReference>
<feature type="transmembrane region" description="Helical" evidence="6">
    <location>
        <begin position="169"/>
        <end position="190"/>
    </location>
</feature>
<gene>
    <name evidence="8" type="ORF">LMG31841_03464</name>
</gene>
<dbReference type="InterPro" id="IPR011701">
    <property type="entry name" value="MFS"/>
</dbReference>
<evidence type="ECO:0000256" key="5">
    <source>
        <dbReference type="ARBA" id="ARBA00023136"/>
    </source>
</evidence>
<feature type="transmembrane region" description="Helical" evidence="6">
    <location>
        <begin position="196"/>
        <end position="219"/>
    </location>
</feature>
<evidence type="ECO:0000256" key="2">
    <source>
        <dbReference type="ARBA" id="ARBA00022475"/>
    </source>
</evidence>
<evidence type="ECO:0000313" key="8">
    <source>
        <dbReference type="EMBL" id="CAG4905589.1"/>
    </source>
</evidence>
<dbReference type="PANTHER" id="PTHR43124:SF3">
    <property type="entry name" value="CHLORAMPHENICOL EFFLUX PUMP RV0191"/>
    <property type="match status" value="1"/>
</dbReference>
<evidence type="ECO:0000259" key="7">
    <source>
        <dbReference type="PROSITE" id="PS50850"/>
    </source>
</evidence>
<dbReference type="GO" id="GO:0005886">
    <property type="term" value="C:plasma membrane"/>
    <property type="evidence" value="ECO:0007669"/>
    <property type="project" value="UniProtKB-SubCell"/>
</dbReference>
<keyword evidence="3 6" id="KW-0812">Transmembrane</keyword>
<dbReference type="AlphaFoldDB" id="A0A9N8X217"/>
<feature type="transmembrane region" description="Helical" evidence="6">
    <location>
        <begin position="45"/>
        <end position="70"/>
    </location>
</feature>
<name>A0A9N8X217_9BURK</name>
<feature type="transmembrane region" description="Helical" evidence="6">
    <location>
        <begin position="414"/>
        <end position="433"/>
    </location>
</feature>
<sequence length="450" mass="47699">MAFSFLQTFQRAWAVCRIVQVSCFRGLISRPILILRAMSSTQFRVFLLFSLGYFISYLFRGVNLGFAPLITHELGLSAADLGLLTSLYFLGFAGAQIPAGVLLDHFGPRRVTAGLLLFAAAGIWVFGAAHSVGMMMLGRLLIGVGVSACLGAAFKALAQHFVVTRLPLVNGLVMAVGGLGGVAVGSPLTWVLGFTGWRLVCVVLGLLTIAVSAAIWTMAPDARDTHHQAGLVSQFKGTGHILKSPAFWKVASFSVMTQGVFYAMQSLWVGAWLRDVAGLAAGPAAALVSLLGVAMMAGSVGFGAAARSLEKRGVSLYAFSGIGMGLFVIAQVLIMLRVPLPAGLLWGAYGIFGGTGILSYAVLARHFPPHMTGRCNTTLTLIIFLLIFGFQIGVGAVLSRWPATDGRYPPAAHLTAWGILVALEIASAIWYVFPGRVLTKPAHLHAEHQS</sequence>
<evidence type="ECO:0000256" key="6">
    <source>
        <dbReference type="SAM" id="Phobius"/>
    </source>
</evidence>
<feature type="transmembrane region" description="Helical" evidence="6">
    <location>
        <begin position="115"/>
        <end position="134"/>
    </location>
</feature>
<evidence type="ECO:0000256" key="4">
    <source>
        <dbReference type="ARBA" id="ARBA00022989"/>
    </source>
</evidence>
<feature type="transmembrane region" description="Helical" evidence="6">
    <location>
        <begin position="316"/>
        <end position="338"/>
    </location>
</feature>
<dbReference type="PROSITE" id="PS50850">
    <property type="entry name" value="MFS"/>
    <property type="match status" value="1"/>
</dbReference>
<dbReference type="Pfam" id="PF07690">
    <property type="entry name" value="MFS_1"/>
    <property type="match status" value="1"/>
</dbReference>
<feature type="transmembrane region" description="Helical" evidence="6">
    <location>
        <begin position="375"/>
        <end position="394"/>
    </location>
</feature>
<feature type="transmembrane region" description="Helical" evidence="6">
    <location>
        <begin position="82"/>
        <end position="103"/>
    </location>
</feature>
<dbReference type="InterPro" id="IPR036259">
    <property type="entry name" value="MFS_trans_sf"/>
</dbReference>
<evidence type="ECO:0000313" key="9">
    <source>
        <dbReference type="Proteomes" id="UP000789704"/>
    </source>
</evidence>
<evidence type="ECO:0000256" key="3">
    <source>
        <dbReference type="ARBA" id="ARBA00022692"/>
    </source>
</evidence>
<comment type="caution">
    <text evidence="8">The sequence shown here is derived from an EMBL/GenBank/DDBJ whole genome shotgun (WGS) entry which is preliminary data.</text>
</comment>
<keyword evidence="4 6" id="KW-1133">Transmembrane helix</keyword>
<dbReference type="InterPro" id="IPR050189">
    <property type="entry name" value="MFS_Efflux_Transporters"/>
</dbReference>
<keyword evidence="5 6" id="KW-0472">Membrane</keyword>
<protein>
    <recommendedName>
        <fullName evidence="7">Major facilitator superfamily (MFS) profile domain-containing protein</fullName>
    </recommendedName>
</protein>
<evidence type="ECO:0000256" key="1">
    <source>
        <dbReference type="ARBA" id="ARBA00004651"/>
    </source>
</evidence>
<keyword evidence="2" id="KW-1003">Cell membrane</keyword>
<dbReference type="SUPFAM" id="SSF103473">
    <property type="entry name" value="MFS general substrate transporter"/>
    <property type="match status" value="1"/>
</dbReference>
<reference evidence="8" key="1">
    <citation type="submission" date="2021-04" db="EMBL/GenBank/DDBJ databases">
        <authorList>
            <person name="Vanwijnsberghe S."/>
        </authorList>
    </citation>
    <scope>NUCLEOTIDE SEQUENCE</scope>
    <source>
        <strain evidence="8">LMG 31841</strain>
    </source>
</reference>
<feature type="transmembrane region" description="Helical" evidence="6">
    <location>
        <begin position="344"/>
        <end position="363"/>
    </location>
</feature>
<organism evidence="8 9">
    <name type="scientific">Paraburkholderia saeva</name>
    <dbReference type="NCBI Taxonomy" id="2777537"/>
    <lineage>
        <taxon>Bacteria</taxon>
        <taxon>Pseudomonadati</taxon>
        <taxon>Pseudomonadota</taxon>
        <taxon>Betaproteobacteria</taxon>
        <taxon>Burkholderiales</taxon>
        <taxon>Burkholderiaceae</taxon>
        <taxon>Paraburkholderia</taxon>
    </lineage>
</organism>
<accession>A0A9N8X217</accession>
<dbReference type="Gene3D" id="1.20.1250.20">
    <property type="entry name" value="MFS general substrate transporter like domains"/>
    <property type="match status" value="1"/>
</dbReference>
<feature type="transmembrane region" description="Helical" evidence="6">
    <location>
        <begin position="12"/>
        <end position="33"/>
    </location>
</feature>